<dbReference type="RefSeq" id="WP_393174809.1">
    <property type="nucleotide sequence ID" value="NZ_JBICRM010000039.1"/>
</dbReference>
<proteinExistence type="predicted"/>
<protein>
    <submittedName>
        <fullName evidence="2">Uncharacterized protein</fullName>
    </submittedName>
</protein>
<evidence type="ECO:0000313" key="2">
    <source>
        <dbReference type="EMBL" id="MFG1709742.1"/>
    </source>
</evidence>
<reference evidence="2 3" key="1">
    <citation type="submission" date="2024-10" db="EMBL/GenBank/DDBJ databases">
        <authorList>
            <person name="Topkara A.R."/>
            <person name="Saygin H."/>
        </authorList>
    </citation>
    <scope>NUCLEOTIDE SEQUENCE [LARGE SCALE GENOMIC DNA]</scope>
    <source>
        <strain evidence="2 3">M3C6</strain>
    </source>
</reference>
<keyword evidence="1" id="KW-1133">Transmembrane helix</keyword>
<keyword evidence="1" id="KW-0812">Transmembrane</keyword>
<comment type="caution">
    <text evidence="2">The sequence shown here is derived from an EMBL/GenBank/DDBJ whole genome shotgun (WGS) entry which is preliminary data.</text>
</comment>
<keyword evidence="3" id="KW-1185">Reference proteome</keyword>
<gene>
    <name evidence="2" type="ORF">ACFLIM_41835</name>
</gene>
<evidence type="ECO:0000256" key="1">
    <source>
        <dbReference type="SAM" id="Phobius"/>
    </source>
</evidence>
<sequence>MARVARGLEEAHRRNSVRAYRRHGGFWMALGATAGLFGLLAFLWAVA</sequence>
<organism evidence="2 3">
    <name type="scientific">Nonomuraea marmarensis</name>
    <dbReference type="NCBI Taxonomy" id="3351344"/>
    <lineage>
        <taxon>Bacteria</taxon>
        <taxon>Bacillati</taxon>
        <taxon>Actinomycetota</taxon>
        <taxon>Actinomycetes</taxon>
        <taxon>Streptosporangiales</taxon>
        <taxon>Streptosporangiaceae</taxon>
        <taxon>Nonomuraea</taxon>
    </lineage>
</organism>
<keyword evidence="1" id="KW-0472">Membrane</keyword>
<feature type="transmembrane region" description="Helical" evidence="1">
    <location>
        <begin position="24"/>
        <end position="46"/>
    </location>
</feature>
<accession>A0ABW7AQQ7</accession>
<name>A0ABW7AQQ7_9ACTN</name>
<evidence type="ECO:0000313" key="3">
    <source>
        <dbReference type="Proteomes" id="UP001603978"/>
    </source>
</evidence>
<dbReference type="EMBL" id="JBICRM010000039">
    <property type="protein sequence ID" value="MFG1709742.1"/>
    <property type="molecule type" value="Genomic_DNA"/>
</dbReference>
<dbReference type="Proteomes" id="UP001603978">
    <property type="component" value="Unassembled WGS sequence"/>
</dbReference>